<keyword evidence="5" id="KW-1185">Reference proteome</keyword>
<dbReference type="EMBL" id="JTDY01005004">
    <property type="protein sequence ID" value="KOB67486.1"/>
    <property type="molecule type" value="Genomic_DNA"/>
</dbReference>
<evidence type="ECO:0000256" key="1">
    <source>
        <dbReference type="ARBA" id="ARBA00004123"/>
    </source>
</evidence>
<evidence type="ECO:0000313" key="5">
    <source>
        <dbReference type="Proteomes" id="UP000037510"/>
    </source>
</evidence>
<accession>A0A0L7KWN7</accession>
<comment type="subcellular location">
    <subcellularLocation>
        <location evidence="1">Nucleus</location>
    </subcellularLocation>
</comment>
<feature type="compositionally biased region" description="Low complexity" evidence="3">
    <location>
        <begin position="92"/>
        <end position="107"/>
    </location>
</feature>
<sequence>MGTELPNTQESSGETDSNSEDSNSECSGSEQSTTRKPHFSVTSSDTGLKLKIAAIPRKVTTKKSAKPTVKNKESKSLKALKERAAVKKPQVSSSSSSESCSKCSSDSSSDDDLPLKTVSKSLPQKCSPQKTKPGKNTTLKSESDDDQKCNEELKETVSRSKDKPCASRTISTVVKKPKAEETAETTVKRGRGRPRTKVSAFLLTHNFNML</sequence>
<feature type="region of interest" description="Disordered" evidence="3">
    <location>
        <begin position="1"/>
        <end position="197"/>
    </location>
</feature>
<dbReference type="AlphaFoldDB" id="A0A0L7KWN7"/>
<comment type="caution">
    <text evidence="4">The sequence shown here is derived from an EMBL/GenBank/DDBJ whole genome shotgun (WGS) entry which is preliminary data.</text>
</comment>
<name>A0A0L7KWN7_OPEBR</name>
<dbReference type="InterPro" id="IPR000637">
    <property type="entry name" value="HMGI/Y_DNA-bd_CS"/>
</dbReference>
<dbReference type="PROSITE" id="PS00354">
    <property type="entry name" value="HMGI_Y"/>
    <property type="match status" value="1"/>
</dbReference>
<protein>
    <submittedName>
        <fullName evidence="4">Uncharacterized protein</fullName>
    </submittedName>
</protein>
<evidence type="ECO:0000256" key="2">
    <source>
        <dbReference type="ARBA" id="ARBA00023242"/>
    </source>
</evidence>
<feature type="compositionally biased region" description="Basic and acidic residues" evidence="3">
    <location>
        <begin position="70"/>
        <end position="85"/>
    </location>
</feature>
<feature type="compositionally biased region" description="Basic and acidic residues" evidence="3">
    <location>
        <begin position="146"/>
        <end position="165"/>
    </location>
</feature>
<dbReference type="Proteomes" id="UP000037510">
    <property type="component" value="Unassembled WGS sequence"/>
</dbReference>
<keyword evidence="2" id="KW-0539">Nucleus</keyword>
<evidence type="ECO:0000313" key="4">
    <source>
        <dbReference type="EMBL" id="KOB67486.1"/>
    </source>
</evidence>
<evidence type="ECO:0000256" key="3">
    <source>
        <dbReference type="SAM" id="MobiDB-lite"/>
    </source>
</evidence>
<dbReference type="GO" id="GO:0006355">
    <property type="term" value="P:regulation of DNA-templated transcription"/>
    <property type="evidence" value="ECO:0007669"/>
    <property type="project" value="InterPro"/>
</dbReference>
<gene>
    <name evidence="4" type="ORF">OBRU01_19641</name>
</gene>
<reference evidence="4 5" key="1">
    <citation type="journal article" date="2015" name="Genome Biol. Evol.">
        <title>The genome of winter moth (Operophtera brumata) provides a genomic perspective on sexual dimorphism and phenology.</title>
        <authorList>
            <person name="Derks M.F."/>
            <person name="Smit S."/>
            <person name="Salis L."/>
            <person name="Schijlen E."/>
            <person name="Bossers A."/>
            <person name="Mateman C."/>
            <person name="Pijl A.S."/>
            <person name="de Ridder D."/>
            <person name="Groenen M.A."/>
            <person name="Visser M.E."/>
            <person name="Megens H.J."/>
        </authorList>
    </citation>
    <scope>NUCLEOTIDE SEQUENCE [LARGE SCALE GENOMIC DNA]</scope>
    <source>
        <strain evidence="4">WM2013NL</strain>
        <tissue evidence="4">Head and thorax</tissue>
    </source>
</reference>
<organism evidence="4 5">
    <name type="scientific">Operophtera brumata</name>
    <name type="common">Winter moth</name>
    <name type="synonym">Phalaena brumata</name>
    <dbReference type="NCBI Taxonomy" id="104452"/>
    <lineage>
        <taxon>Eukaryota</taxon>
        <taxon>Metazoa</taxon>
        <taxon>Ecdysozoa</taxon>
        <taxon>Arthropoda</taxon>
        <taxon>Hexapoda</taxon>
        <taxon>Insecta</taxon>
        <taxon>Pterygota</taxon>
        <taxon>Neoptera</taxon>
        <taxon>Endopterygota</taxon>
        <taxon>Lepidoptera</taxon>
        <taxon>Glossata</taxon>
        <taxon>Ditrysia</taxon>
        <taxon>Geometroidea</taxon>
        <taxon>Geometridae</taxon>
        <taxon>Larentiinae</taxon>
        <taxon>Operophtera</taxon>
    </lineage>
</organism>
<feature type="compositionally biased region" description="Polar residues" evidence="3">
    <location>
        <begin position="118"/>
        <end position="140"/>
    </location>
</feature>
<proteinExistence type="predicted"/>
<dbReference type="GO" id="GO:0005634">
    <property type="term" value="C:nucleus"/>
    <property type="evidence" value="ECO:0007669"/>
    <property type="project" value="UniProtKB-SubCell"/>
</dbReference>